<dbReference type="EMBL" id="JANRMS010000150">
    <property type="protein sequence ID" value="KAJ3545457.1"/>
    <property type="molecule type" value="Genomic_DNA"/>
</dbReference>
<protein>
    <submittedName>
        <fullName evidence="1">Uncharacterized protein</fullName>
    </submittedName>
</protein>
<gene>
    <name evidence="1" type="ORF">NM208_g2492</name>
</gene>
<keyword evidence="2" id="KW-1185">Reference proteome</keyword>
<organism evidence="1 2">
    <name type="scientific">Fusarium decemcellulare</name>
    <dbReference type="NCBI Taxonomy" id="57161"/>
    <lineage>
        <taxon>Eukaryota</taxon>
        <taxon>Fungi</taxon>
        <taxon>Dikarya</taxon>
        <taxon>Ascomycota</taxon>
        <taxon>Pezizomycotina</taxon>
        <taxon>Sordariomycetes</taxon>
        <taxon>Hypocreomycetidae</taxon>
        <taxon>Hypocreales</taxon>
        <taxon>Nectriaceae</taxon>
        <taxon>Fusarium</taxon>
        <taxon>Fusarium decemcellulare species complex</taxon>
    </lineage>
</organism>
<reference evidence="1" key="1">
    <citation type="submission" date="2022-08" db="EMBL/GenBank/DDBJ databases">
        <title>Genome Sequence of Fusarium decemcellulare.</title>
        <authorList>
            <person name="Buettner E."/>
        </authorList>
    </citation>
    <scope>NUCLEOTIDE SEQUENCE</scope>
    <source>
        <strain evidence="1">Babe19</strain>
    </source>
</reference>
<comment type="caution">
    <text evidence="1">The sequence shown here is derived from an EMBL/GenBank/DDBJ whole genome shotgun (WGS) entry which is preliminary data.</text>
</comment>
<evidence type="ECO:0000313" key="1">
    <source>
        <dbReference type="EMBL" id="KAJ3545457.1"/>
    </source>
</evidence>
<dbReference type="Proteomes" id="UP001148629">
    <property type="component" value="Unassembled WGS sequence"/>
</dbReference>
<name>A0ACC1SSI8_9HYPO</name>
<proteinExistence type="predicted"/>
<accession>A0ACC1SSI8</accession>
<sequence>MDNTASFNLPTADEPDGSRPFPLLHLPADILILIIQDDSLSRTDVKNLFLTSSRLFNLPRRRFYHAENFETFRRAIEAADLDTIHRCVKYRAAPVGIAWELRYEGHRDFNIEPIVRFSKPINQLVDALRWDGIPIRAFIQVLGWLVDNGADMRDGIHKEYPSADRDTKGNMCSTVLSLFQSPLSRDEADTLCGIIHRLRNQGLDMPPTFQVDRMYPWPPTDDSLFMPFSNPVETAMAIMMSRSACPPSILELFLLQVQARDVHLTADISTVENDFITDYLSFGSMLTPVRCIVAGLYDDLLRPWGWKEKYLGEITDIFAQKIQLLRKYQGATEMELSILESILHAVRTIQIRSVALNGLDIERDAKTCWYELAMSAREAVTELGMGMPTILGVNRVHQFIHCPNWEPLAMWRCFSRWAQLPVEEKRWEPLRLSYRESSAWEVSQDHEWLEVPLEDW</sequence>
<evidence type="ECO:0000313" key="2">
    <source>
        <dbReference type="Proteomes" id="UP001148629"/>
    </source>
</evidence>